<dbReference type="InterPro" id="IPR012338">
    <property type="entry name" value="Beta-lactam/transpept-like"/>
</dbReference>
<sequence length="389" mass="41044">MANDQVVRGHCDPAFRGVREVFETQFAEGRNLGASVAVFAGGRPVVDLWGGIADARTGREWEHDTPCLAFSCTKAVTATAALLLAERGEVALDRPVTDWWPEFGAHGKEGVTGEQLLTHQAGLPAFARKVSAEEAADPAAMAALLADQAPEWTPGDGHGYHALTYGWLAGEIVRRTAGTTVGEFVRREFAPDLWIGTSPEVMAKAAKLSATGRPPSGATDPQPGRNSGADLMTRLAEAYLDPESLLNRALNNPAASYNKPVVLQGGWPAAGMVATSRDLAAFYDSLIGGRILRKETLREGVRERVRGADRVLVVDSAFGLGFMRPAMTFLTPSAGRDSAFGHTGAGGGIGLGDPDKELAVAFIPNQMGGGMAGDRRSYELVKAAYAAVS</sequence>
<evidence type="ECO:0000313" key="4">
    <source>
        <dbReference type="Proteomes" id="UP001501842"/>
    </source>
</evidence>
<evidence type="ECO:0000256" key="1">
    <source>
        <dbReference type="SAM" id="MobiDB-lite"/>
    </source>
</evidence>
<protein>
    <submittedName>
        <fullName evidence="3">EstA family serine hydrolase</fullName>
    </submittedName>
</protein>
<comment type="caution">
    <text evidence="3">The sequence shown here is derived from an EMBL/GenBank/DDBJ whole genome shotgun (WGS) entry which is preliminary data.</text>
</comment>
<dbReference type="Pfam" id="PF00144">
    <property type="entry name" value="Beta-lactamase"/>
    <property type="match status" value="1"/>
</dbReference>
<evidence type="ECO:0000259" key="2">
    <source>
        <dbReference type="Pfam" id="PF00144"/>
    </source>
</evidence>
<keyword evidence="3" id="KW-0378">Hydrolase</keyword>
<reference evidence="3 4" key="1">
    <citation type="journal article" date="2019" name="Int. J. Syst. Evol. Microbiol.">
        <title>The Global Catalogue of Microorganisms (GCM) 10K type strain sequencing project: providing services to taxonomists for standard genome sequencing and annotation.</title>
        <authorList>
            <consortium name="The Broad Institute Genomics Platform"/>
            <consortium name="The Broad Institute Genome Sequencing Center for Infectious Disease"/>
            <person name="Wu L."/>
            <person name="Ma J."/>
        </authorList>
    </citation>
    <scope>NUCLEOTIDE SEQUENCE [LARGE SCALE GENOMIC DNA]</scope>
    <source>
        <strain evidence="3 4">JCM 8201</strain>
    </source>
</reference>
<feature type="domain" description="Beta-lactamase-related" evidence="2">
    <location>
        <begin position="19"/>
        <end position="379"/>
    </location>
</feature>
<keyword evidence="4" id="KW-1185">Reference proteome</keyword>
<accession>A0ABN3U8T9</accession>
<dbReference type="Proteomes" id="UP001501842">
    <property type="component" value="Unassembled WGS sequence"/>
</dbReference>
<organism evidence="3 4">
    <name type="scientific">Actinocorallia aurantiaca</name>
    <dbReference type="NCBI Taxonomy" id="46204"/>
    <lineage>
        <taxon>Bacteria</taxon>
        <taxon>Bacillati</taxon>
        <taxon>Actinomycetota</taxon>
        <taxon>Actinomycetes</taxon>
        <taxon>Streptosporangiales</taxon>
        <taxon>Thermomonosporaceae</taxon>
        <taxon>Actinocorallia</taxon>
    </lineage>
</organism>
<dbReference type="EMBL" id="BAAATZ010000009">
    <property type="protein sequence ID" value="GAA2726611.1"/>
    <property type="molecule type" value="Genomic_DNA"/>
</dbReference>
<dbReference type="PANTHER" id="PTHR43319:SF3">
    <property type="entry name" value="BETA-LACTAMASE-RELATED DOMAIN-CONTAINING PROTEIN"/>
    <property type="match status" value="1"/>
</dbReference>
<dbReference type="GO" id="GO:0016787">
    <property type="term" value="F:hydrolase activity"/>
    <property type="evidence" value="ECO:0007669"/>
    <property type="project" value="UniProtKB-KW"/>
</dbReference>
<feature type="region of interest" description="Disordered" evidence="1">
    <location>
        <begin position="208"/>
        <end position="229"/>
    </location>
</feature>
<dbReference type="SUPFAM" id="SSF56601">
    <property type="entry name" value="beta-lactamase/transpeptidase-like"/>
    <property type="match status" value="1"/>
</dbReference>
<dbReference type="InterPro" id="IPR001466">
    <property type="entry name" value="Beta-lactam-related"/>
</dbReference>
<dbReference type="PANTHER" id="PTHR43319">
    <property type="entry name" value="BETA-LACTAMASE-RELATED"/>
    <property type="match status" value="1"/>
</dbReference>
<dbReference type="InterPro" id="IPR052907">
    <property type="entry name" value="Beta-lactamase/esterase"/>
</dbReference>
<proteinExistence type="predicted"/>
<dbReference type="RefSeq" id="WP_344450948.1">
    <property type="nucleotide sequence ID" value="NZ_BAAATZ010000009.1"/>
</dbReference>
<dbReference type="Gene3D" id="3.40.710.10">
    <property type="entry name" value="DD-peptidase/beta-lactamase superfamily"/>
    <property type="match status" value="1"/>
</dbReference>
<gene>
    <name evidence="3" type="ORF">GCM10010439_29790</name>
</gene>
<evidence type="ECO:0000313" key="3">
    <source>
        <dbReference type="EMBL" id="GAA2726611.1"/>
    </source>
</evidence>
<name>A0ABN3U8T9_9ACTN</name>